<evidence type="ECO:0000256" key="4">
    <source>
        <dbReference type="ARBA" id="ARBA00022759"/>
    </source>
</evidence>
<dbReference type="InterPro" id="IPR043502">
    <property type="entry name" value="DNA/RNA_pol_sf"/>
</dbReference>
<dbReference type="AlphaFoldDB" id="A0A9Q3JD96"/>
<dbReference type="InterPro" id="IPR043128">
    <property type="entry name" value="Rev_trsase/Diguanyl_cyclase"/>
</dbReference>
<keyword evidence="7" id="KW-0695">RNA-directed DNA polymerase</keyword>
<dbReference type="CDD" id="cd09274">
    <property type="entry name" value="RNase_HI_RT_Ty3"/>
    <property type="match status" value="1"/>
</dbReference>
<dbReference type="GO" id="GO:0005634">
    <property type="term" value="C:nucleus"/>
    <property type="evidence" value="ECO:0007669"/>
    <property type="project" value="UniProtKB-ARBA"/>
</dbReference>
<dbReference type="PROSITE" id="PS50994">
    <property type="entry name" value="INTEGRASE"/>
    <property type="match status" value="1"/>
</dbReference>
<sequence>MIFCIDNAQHPLIIDSRAHCSIVARGYLDNHFPNWEKQLLPTKARNFKSASGKMTSIGTIIKEIIIPHRKGNIRLNPEFVVLDDAHIQGFLLGTEYQRMYGIDIYNSENRHITIGTKKEKKFSLDINQISTNDPLEELLNEFREGQFSTTLSSKQKLSLLQMLWKNRPAFAIGEEPLGKIKGHDIELYLDVGRPYPPMLRRPPYPARLETGKETEKHINQHLDMDVIRKIGHNEIVEITTPVLITWNDGKSRLCGDFRALNKYTKADRYPIPRIPHSLDKLAEAKYITKMDCMKGYYQNEVKPNSMKLLRIICHVGIYEYTRMPFGIKNAPAHLQRMVDKILQEEILEGWMVVYIDYIIIYSETWEDHVKYIDRVLSKCTPINLKISLKNCNFGQQELLALGHNVSGLSLEIDQNKVAAVLQKPVPKRIKEMQSFLGFASYFRNHIKNLSHITSNAECIQGLGTALHQRQIVDGEPREGVICYISRQPKDSEARYGATQTECLFLVWALEELHYYLEVAVFEVYTDCTALKSLLNMKTTNKHILRWQIAVQEYRGNMTIIYKEGESYTNADGLRTWPLDNFKSDPAYDPKVATQIPIHFIEIDRRKNFRFSEWAPGSGTLESGNTDSGGTETTILRISSSELHNALFSAVLKSYAKHKQFATLLQLLQQKYWSPELGSQLEEPWLRAYNDNKFFLVDGLLYHREKHTSSLTVVDRDCISLILQEFHDYPYMGHMSEDKTKEGVASTAWWPKWEQELSEYINTCERFQKANRKHGKKYGLLQHIEEPKHPWETINMDWFTGLVPGGKENYNACLIIVDRFSKSMRCLPCNKEDTAIDTALLFWNNIISTCGVPKIIISDRNPKLTSEFWTNLYEMLGTKLAFSTAYHPQTDGLAERMIHTMEDILRRFCAYGMEYKDHEGYTHDWVTLLPAVQLAYNT</sequence>
<dbReference type="Pfam" id="PF17917">
    <property type="entry name" value="RT_RNaseH"/>
    <property type="match status" value="1"/>
</dbReference>
<reference evidence="9" key="1">
    <citation type="submission" date="2021-03" db="EMBL/GenBank/DDBJ databases">
        <title>Draft genome sequence of rust myrtle Austropuccinia psidii MF-1, a brazilian biotype.</title>
        <authorList>
            <person name="Quecine M.C."/>
            <person name="Pachon D.M.R."/>
            <person name="Bonatelli M.L."/>
            <person name="Correr F.H."/>
            <person name="Franceschini L.M."/>
            <person name="Leite T.F."/>
            <person name="Margarido G.R.A."/>
            <person name="Almeida C.A."/>
            <person name="Ferrarezi J.A."/>
            <person name="Labate C.A."/>
        </authorList>
    </citation>
    <scope>NUCLEOTIDE SEQUENCE</scope>
    <source>
        <strain evidence="9">MF-1</strain>
    </source>
</reference>
<name>A0A9Q3JD96_9BASI</name>
<evidence type="ECO:0000256" key="7">
    <source>
        <dbReference type="ARBA" id="ARBA00022918"/>
    </source>
</evidence>
<evidence type="ECO:0000256" key="1">
    <source>
        <dbReference type="ARBA" id="ARBA00022679"/>
    </source>
</evidence>
<keyword evidence="4" id="KW-0255">Endonuclease</keyword>
<keyword evidence="2" id="KW-0548">Nucleotidyltransferase</keyword>
<dbReference type="PANTHER" id="PTHR37984">
    <property type="entry name" value="PROTEIN CBG26694"/>
    <property type="match status" value="1"/>
</dbReference>
<accession>A0A9Q3JD96</accession>
<dbReference type="GO" id="GO:0003964">
    <property type="term" value="F:RNA-directed DNA polymerase activity"/>
    <property type="evidence" value="ECO:0007669"/>
    <property type="project" value="UniProtKB-KW"/>
</dbReference>
<evidence type="ECO:0000256" key="6">
    <source>
        <dbReference type="ARBA" id="ARBA00022884"/>
    </source>
</evidence>
<organism evidence="9 10">
    <name type="scientific">Austropuccinia psidii MF-1</name>
    <dbReference type="NCBI Taxonomy" id="1389203"/>
    <lineage>
        <taxon>Eukaryota</taxon>
        <taxon>Fungi</taxon>
        <taxon>Dikarya</taxon>
        <taxon>Basidiomycota</taxon>
        <taxon>Pucciniomycotina</taxon>
        <taxon>Pucciniomycetes</taxon>
        <taxon>Pucciniales</taxon>
        <taxon>Sphaerophragmiaceae</taxon>
        <taxon>Austropuccinia</taxon>
    </lineage>
</organism>
<dbReference type="Pfam" id="PF00078">
    <property type="entry name" value="RVT_1"/>
    <property type="match status" value="1"/>
</dbReference>
<keyword evidence="3" id="KW-0540">Nuclease</keyword>
<evidence type="ECO:0000313" key="9">
    <source>
        <dbReference type="EMBL" id="MBW0559636.1"/>
    </source>
</evidence>
<feature type="domain" description="Integrase catalytic" evidence="8">
    <location>
        <begin position="785"/>
        <end position="937"/>
    </location>
</feature>
<keyword evidence="10" id="KW-1185">Reference proteome</keyword>
<dbReference type="InterPro" id="IPR001584">
    <property type="entry name" value="Integrase_cat-core"/>
</dbReference>
<dbReference type="Pfam" id="PF17921">
    <property type="entry name" value="Integrase_H2C2"/>
    <property type="match status" value="1"/>
</dbReference>
<dbReference type="GO" id="GO:0004519">
    <property type="term" value="F:endonuclease activity"/>
    <property type="evidence" value="ECO:0007669"/>
    <property type="project" value="UniProtKB-KW"/>
</dbReference>
<dbReference type="PANTHER" id="PTHR37984:SF5">
    <property type="entry name" value="PROTEIN NYNRIN-LIKE"/>
    <property type="match status" value="1"/>
</dbReference>
<dbReference type="Gene3D" id="1.10.340.70">
    <property type="match status" value="1"/>
</dbReference>
<protein>
    <recommendedName>
        <fullName evidence="8">Integrase catalytic domain-containing protein</fullName>
    </recommendedName>
</protein>
<keyword evidence="5" id="KW-0378">Hydrolase</keyword>
<dbReference type="Gene3D" id="3.30.70.270">
    <property type="match status" value="2"/>
</dbReference>
<dbReference type="GO" id="GO:0003723">
    <property type="term" value="F:RNA binding"/>
    <property type="evidence" value="ECO:0007669"/>
    <property type="project" value="UniProtKB-KW"/>
</dbReference>
<evidence type="ECO:0000259" key="8">
    <source>
        <dbReference type="PROSITE" id="PS50994"/>
    </source>
</evidence>
<evidence type="ECO:0000313" key="10">
    <source>
        <dbReference type="Proteomes" id="UP000765509"/>
    </source>
</evidence>
<dbReference type="InterPro" id="IPR050951">
    <property type="entry name" value="Retrovirus_Pol_polyprotein"/>
</dbReference>
<feature type="non-terminal residue" evidence="9">
    <location>
        <position position="1"/>
    </location>
</feature>
<dbReference type="OrthoDB" id="3341476at2759"/>
<dbReference type="InterPro" id="IPR012337">
    <property type="entry name" value="RNaseH-like_sf"/>
</dbReference>
<dbReference type="EMBL" id="AVOT02068391">
    <property type="protein sequence ID" value="MBW0559636.1"/>
    <property type="molecule type" value="Genomic_DNA"/>
</dbReference>
<dbReference type="SUPFAM" id="SSF56672">
    <property type="entry name" value="DNA/RNA polymerases"/>
    <property type="match status" value="1"/>
</dbReference>
<dbReference type="InterPro" id="IPR041373">
    <property type="entry name" value="RT_RNaseH"/>
</dbReference>
<dbReference type="InterPro" id="IPR036397">
    <property type="entry name" value="RNaseH_sf"/>
</dbReference>
<evidence type="ECO:0000256" key="2">
    <source>
        <dbReference type="ARBA" id="ARBA00022695"/>
    </source>
</evidence>
<keyword evidence="6" id="KW-0694">RNA-binding</keyword>
<evidence type="ECO:0000256" key="5">
    <source>
        <dbReference type="ARBA" id="ARBA00022801"/>
    </source>
</evidence>
<dbReference type="GO" id="GO:0016787">
    <property type="term" value="F:hydrolase activity"/>
    <property type="evidence" value="ECO:0007669"/>
    <property type="project" value="UniProtKB-KW"/>
</dbReference>
<dbReference type="InterPro" id="IPR000477">
    <property type="entry name" value="RT_dom"/>
</dbReference>
<dbReference type="Gene3D" id="3.30.420.10">
    <property type="entry name" value="Ribonuclease H-like superfamily/Ribonuclease H"/>
    <property type="match status" value="1"/>
</dbReference>
<comment type="caution">
    <text evidence="9">The sequence shown here is derived from an EMBL/GenBank/DDBJ whole genome shotgun (WGS) entry which is preliminary data.</text>
</comment>
<gene>
    <name evidence="9" type="ORF">O181_099351</name>
</gene>
<evidence type="ECO:0000256" key="3">
    <source>
        <dbReference type="ARBA" id="ARBA00022722"/>
    </source>
</evidence>
<dbReference type="CDD" id="cd01647">
    <property type="entry name" value="RT_LTR"/>
    <property type="match status" value="1"/>
</dbReference>
<dbReference type="Gene3D" id="3.10.10.10">
    <property type="entry name" value="HIV Type 1 Reverse Transcriptase, subunit A, domain 1"/>
    <property type="match status" value="1"/>
</dbReference>
<keyword evidence="1" id="KW-0808">Transferase</keyword>
<dbReference type="InterPro" id="IPR041588">
    <property type="entry name" value="Integrase_H2C2"/>
</dbReference>
<dbReference type="Proteomes" id="UP000765509">
    <property type="component" value="Unassembled WGS sequence"/>
</dbReference>
<dbReference type="SUPFAM" id="SSF53098">
    <property type="entry name" value="Ribonuclease H-like"/>
    <property type="match status" value="1"/>
</dbReference>
<dbReference type="GO" id="GO:0015074">
    <property type="term" value="P:DNA integration"/>
    <property type="evidence" value="ECO:0007669"/>
    <property type="project" value="InterPro"/>
</dbReference>
<proteinExistence type="predicted"/>